<organism evidence="1 2">
    <name type="scientific">Gottfriedia solisilvae</name>
    <dbReference type="NCBI Taxonomy" id="1516104"/>
    <lineage>
        <taxon>Bacteria</taxon>
        <taxon>Bacillati</taxon>
        <taxon>Bacillota</taxon>
        <taxon>Bacilli</taxon>
        <taxon>Bacillales</taxon>
        <taxon>Bacillaceae</taxon>
        <taxon>Gottfriedia</taxon>
    </lineage>
</organism>
<protein>
    <submittedName>
        <fullName evidence="1">Uncharacterized protein</fullName>
    </submittedName>
</protein>
<dbReference type="Proteomes" id="UP000626244">
    <property type="component" value="Unassembled WGS sequence"/>
</dbReference>
<sequence>MLLAINEEALNCFANKGEWLYISSKKDTKKGLFRLPSSFHYFISLNEEPSKIGVVKKNDGHNEEISYDYGFLKL</sequence>
<evidence type="ECO:0000313" key="1">
    <source>
        <dbReference type="EMBL" id="GGI11623.1"/>
    </source>
</evidence>
<proteinExistence type="predicted"/>
<accession>A0A8J3AKB0</accession>
<comment type="caution">
    <text evidence="1">The sequence shown here is derived from an EMBL/GenBank/DDBJ whole genome shotgun (WGS) entry which is preliminary data.</text>
</comment>
<keyword evidence="2" id="KW-1185">Reference proteome</keyword>
<dbReference type="AlphaFoldDB" id="A0A8J3AKB0"/>
<dbReference type="RefSeq" id="WP_087999115.1">
    <property type="nucleotide sequence ID" value="NZ_BMHB01000001.1"/>
</dbReference>
<dbReference type="EMBL" id="BMHB01000001">
    <property type="protein sequence ID" value="GGI11623.1"/>
    <property type="molecule type" value="Genomic_DNA"/>
</dbReference>
<evidence type="ECO:0000313" key="2">
    <source>
        <dbReference type="Proteomes" id="UP000626244"/>
    </source>
</evidence>
<reference evidence="2" key="1">
    <citation type="journal article" date="2019" name="Int. J. Syst. Evol. Microbiol.">
        <title>The Global Catalogue of Microorganisms (GCM) 10K type strain sequencing project: providing services to taxonomists for standard genome sequencing and annotation.</title>
        <authorList>
            <consortium name="The Broad Institute Genomics Platform"/>
            <consortium name="The Broad Institute Genome Sequencing Center for Infectious Disease"/>
            <person name="Wu L."/>
            <person name="Ma J."/>
        </authorList>
    </citation>
    <scope>NUCLEOTIDE SEQUENCE [LARGE SCALE GENOMIC DNA]</scope>
    <source>
        <strain evidence="2">CGMCC 1.14993</strain>
    </source>
</reference>
<dbReference type="OrthoDB" id="2365122at2"/>
<name>A0A8J3AKB0_9BACI</name>
<gene>
    <name evidence="1" type="ORF">GCM10007380_08770</name>
</gene>